<dbReference type="PANTHER" id="PTHR47969">
    <property type="entry name" value="CHROMOSOME-ASSOCIATED KINESIN KIF4A-RELATED"/>
    <property type="match status" value="1"/>
</dbReference>
<dbReference type="GO" id="GO:0005874">
    <property type="term" value="C:microtubule"/>
    <property type="evidence" value="ECO:0007669"/>
    <property type="project" value="UniProtKB-KW"/>
</dbReference>
<keyword evidence="7" id="KW-1185">Reference proteome</keyword>
<accession>A0A137P4B0</accession>
<dbReference type="PROSITE" id="PS50067">
    <property type="entry name" value="KINESIN_MOTOR_2"/>
    <property type="match status" value="1"/>
</dbReference>
<dbReference type="EMBL" id="KQ964523">
    <property type="protein sequence ID" value="KXN69779.1"/>
    <property type="molecule type" value="Genomic_DNA"/>
</dbReference>
<keyword evidence="3 4" id="KW-0505">Motor protein</keyword>
<keyword evidence="1 3" id="KW-0547">Nucleotide-binding</keyword>
<keyword evidence="4" id="KW-0493">Microtubule</keyword>
<evidence type="ECO:0000256" key="2">
    <source>
        <dbReference type="ARBA" id="ARBA00022840"/>
    </source>
</evidence>
<dbReference type="CDD" id="cd00106">
    <property type="entry name" value="KISc"/>
    <property type="match status" value="1"/>
</dbReference>
<comment type="similarity">
    <text evidence="3 4">Belongs to the TRAFAC class myosin-kinesin ATPase superfamily. Kinesin family.</text>
</comment>
<dbReference type="OMA" id="FYEDAQQ"/>
<dbReference type="GO" id="GO:0008017">
    <property type="term" value="F:microtubule binding"/>
    <property type="evidence" value="ECO:0007669"/>
    <property type="project" value="InterPro"/>
</dbReference>
<dbReference type="PROSITE" id="PS00411">
    <property type="entry name" value="KINESIN_MOTOR_1"/>
    <property type="match status" value="1"/>
</dbReference>
<dbReference type="AlphaFoldDB" id="A0A137P4B0"/>
<organism evidence="6 7">
    <name type="scientific">Conidiobolus coronatus (strain ATCC 28846 / CBS 209.66 / NRRL 28638)</name>
    <name type="common">Delacroixia coronata</name>
    <dbReference type="NCBI Taxonomy" id="796925"/>
    <lineage>
        <taxon>Eukaryota</taxon>
        <taxon>Fungi</taxon>
        <taxon>Fungi incertae sedis</taxon>
        <taxon>Zoopagomycota</taxon>
        <taxon>Entomophthoromycotina</taxon>
        <taxon>Entomophthoromycetes</taxon>
        <taxon>Entomophthorales</taxon>
        <taxon>Ancylistaceae</taxon>
        <taxon>Conidiobolus</taxon>
    </lineage>
</organism>
<feature type="binding site" evidence="3">
    <location>
        <begin position="14"/>
        <end position="21"/>
    </location>
    <ligand>
        <name>ATP</name>
        <dbReference type="ChEBI" id="CHEBI:30616"/>
    </ligand>
</feature>
<dbReference type="GO" id="GO:0007018">
    <property type="term" value="P:microtubule-based movement"/>
    <property type="evidence" value="ECO:0007669"/>
    <property type="project" value="InterPro"/>
</dbReference>
<evidence type="ECO:0000256" key="4">
    <source>
        <dbReference type="RuleBase" id="RU000394"/>
    </source>
</evidence>
<dbReference type="OrthoDB" id="3176171at2759"/>
<dbReference type="InterPro" id="IPR027417">
    <property type="entry name" value="P-loop_NTPase"/>
</dbReference>
<evidence type="ECO:0000313" key="6">
    <source>
        <dbReference type="EMBL" id="KXN69779.1"/>
    </source>
</evidence>
<keyword evidence="2 3" id="KW-0067">ATP-binding</keyword>
<dbReference type="GO" id="GO:0007052">
    <property type="term" value="P:mitotic spindle organization"/>
    <property type="evidence" value="ECO:0007669"/>
    <property type="project" value="TreeGrafter"/>
</dbReference>
<keyword evidence="6" id="KW-0378">Hydrolase</keyword>
<dbReference type="InterPro" id="IPR019821">
    <property type="entry name" value="Kinesin_motor_CS"/>
</dbReference>
<evidence type="ECO:0000256" key="3">
    <source>
        <dbReference type="PROSITE-ProRule" id="PRU00283"/>
    </source>
</evidence>
<dbReference type="Gene3D" id="3.40.850.10">
    <property type="entry name" value="Kinesin motor domain"/>
    <property type="match status" value="1"/>
</dbReference>
<dbReference type="GO" id="GO:0005524">
    <property type="term" value="F:ATP binding"/>
    <property type="evidence" value="ECO:0007669"/>
    <property type="project" value="UniProtKB-UniRule"/>
</dbReference>
<dbReference type="GO" id="GO:0016787">
    <property type="term" value="F:hydrolase activity"/>
    <property type="evidence" value="ECO:0007669"/>
    <property type="project" value="UniProtKB-KW"/>
</dbReference>
<dbReference type="InterPro" id="IPR027640">
    <property type="entry name" value="Kinesin-like_fam"/>
</dbReference>
<evidence type="ECO:0000259" key="5">
    <source>
        <dbReference type="PROSITE" id="PS50067"/>
    </source>
</evidence>
<dbReference type="Pfam" id="PF00225">
    <property type="entry name" value="Kinesin"/>
    <property type="match status" value="1"/>
</dbReference>
<dbReference type="SMART" id="SM00129">
    <property type="entry name" value="KISc"/>
    <property type="match status" value="1"/>
</dbReference>
<sequence>MCLKGYNCTILAYGQSGTGKTYTIQGNEDQNNNLDNPHRGLIPRCLEFLFNEISKLESSTLKYTVKANFIQIYNEQIYDLGNFNQPQSQSQTPTALKLVEDRGGNMVVELVTDCIVDSPEKALEFFYKSTKNRIVSATKLNADSSRSHCVFTLTITSHVLTPTGLAETSSKFNLVDLAGSESQKKAPTSGLLREQAISINKSLSTLGTVINTLVNTPKGRTAYIRYRDSKLTHLLKDSLGGNSLTSIIGNISPCSSTVSETISTLRFVKRAKLVQNSAKINRDFKVSVPQLQTEIEKLKAEIT</sequence>
<dbReference type="GO" id="GO:0005875">
    <property type="term" value="C:microtubule associated complex"/>
    <property type="evidence" value="ECO:0007669"/>
    <property type="project" value="TreeGrafter"/>
</dbReference>
<proteinExistence type="inferred from homology"/>
<dbReference type="InterPro" id="IPR036961">
    <property type="entry name" value="Kinesin_motor_dom_sf"/>
</dbReference>
<feature type="non-terminal residue" evidence="6">
    <location>
        <position position="303"/>
    </location>
</feature>
<evidence type="ECO:0000256" key="1">
    <source>
        <dbReference type="ARBA" id="ARBA00022741"/>
    </source>
</evidence>
<protein>
    <recommendedName>
        <fullName evidence="4">Kinesin-like protein</fullName>
    </recommendedName>
</protein>
<dbReference type="STRING" id="796925.A0A137P4B0"/>
<dbReference type="PRINTS" id="PR00380">
    <property type="entry name" value="KINESINHEAVY"/>
</dbReference>
<dbReference type="GO" id="GO:0003777">
    <property type="term" value="F:microtubule motor activity"/>
    <property type="evidence" value="ECO:0007669"/>
    <property type="project" value="InterPro"/>
</dbReference>
<dbReference type="PANTHER" id="PTHR47969:SF29">
    <property type="entry name" value="KINESIN-LIKE PROTEIN"/>
    <property type="match status" value="1"/>
</dbReference>
<dbReference type="InterPro" id="IPR001752">
    <property type="entry name" value="Kinesin_motor_dom"/>
</dbReference>
<dbReference type="Proteomes" id="UP000070444">
    <property type="component" value="Unassembled WGS sequence"/>
</dbReference>
<dbReference type="GO" id="GO:0051231">
    <property type="term" value="P:spindle elongation"/>
    <property type="evidence" value="ECO:0007669"/>
    <property type="project" value="TreeGrafter"/>
</dbReference>
<gene>
    <name evidence="6" type="ORF">CONCODRAFT_40198</name>
</gene>
<evidence type="ECO:0000313" key="7">
    <source>
        <dbReference type="Proteomes" id="UP000070444"/>
    </source>
</evidence>
<dbReference type="SUPFAM" id="SSF52540">
    <property type="entry name" value="P-loop containing nucleoside triphosphate hydrolases"/>
    <property type="match status" value="1"/>
</dbReference>
<name>A0A137P4B0_CONC2</name>
<reference evidence="6 7" key="1">
    <citation type="journal article" date="2015" name="Genome Biol. Evol.">
        <title>Phylogenomic analyses indicate that early fungi evolved digesting cell walls of algal ancestors of land plants.</title>
        <authorList>
            <person name="Chang Y."/>
            <person name="Wang S."/>
            <person name="Sekimoto S."/>
            <person name="Aerts A.L."/>
            <person name="Choi C."/>
            <person name="Clum A."/>
            <person name="LaButti K.M."/>
            <person name="Lindquist E.A."/>
            <person name="Yee Ngan C."/>
            <person name="Ohm R.A."/>
            <person name="Salamov A.A."/>
            <person name="Grigoriev I.V."/>
            <person name="Spatafora J.W."/>
            <person name="Berbee M.L."/>
        </authorList>
    </citation>
    <scope>NUCLEOTIDE SEQUENCE [LARGE SCALE GENOMIC DNA]</scope>
    <source>
        <strain evidence="6 7">NRRL 28638</strain>
    </source>
</reference>
<feature type="domain" description="Kinesin motor" evidence="5">
    <location>
        <begin position="1"/>
        <end position="274"/>
    </location>
</feature>